<dbReference type="EMBL" id="FQTT01000001">
    <property type="protein sequence ID" value="SHE23844.1"/>
    <property type="molecule type" value="Genomic_DNA"/>
</dbReference>
<feature type="region of interest" description="Disordered" evidence="1">
    <location>
        <begin position="1"/>
        <end position="34"/>
    </location>
</feature>
<protein>
    <recommendedName>
        <fullName evidence="5">DUF3017 domain-containing protein</fullName>
    </recommendedName>
</protein>
<dbReference type="RefSeq" id="WP_244542511.1">
    <property type="nucleotide sequence ID" value="NZ_FQTT01000001.1"/>
</dbReference>
<evidence type="ECO:0000256" key="2">
    <source>
        <dbReference type="SAM" id="Phobius"/>
    </source>
</evidence>
<evidence type="ECO:0008006" key="5">
    <source>
        <dbReference type="Google" id="ProtNLM"/>
    </source>
</evidence>
<gene>
    <name evidence="3" type="ORF">ACGLYG10_0041</name>
</gene>
<accession>A0A1M4RV28</accession>
<keyword evidence="4" id="KW-1185">Reference proteome</keyword>
<evidence type="ECO:0000313" key="4">
    <source>
        <dbReference type="Proteomes" id="UP000184291"/>
    </source>
</evidence>
<feature type="transmembrane region" description="Helical" evidence="2">
    <location>
        <begin position="98"/>
        <end position="118"/>
    </location>
</feature>
<keyword evidence="2" id="KW-0472">Membrane</keyword>
<sequence length="124" mass="13156">MSNQNGAVDSVPPTGESADAPAVGPRRGDAVDDCPQRQQPYRTLAVVAVAAWLAAVPTLSLLGHRRLAVIWLGAGVLALAIIRLQRPDGTWIAARGRAFDVVFGLLLAVGLFALSYYANLPRVR</sequence>
<feature type="transmembrane region" description="Helical" evidence="2">
    <location>
        <begin position="68"/>
        <end position="86"/>
    </location>
</feature>
<keyword evidence="2" id="KW-0812">Transmembrane</keyword>
<dbReference type="AlphaFoldDB" id="A0A1M4RV28"/>
<proteinExistence type="predicted"/>
<dbReference type="Proteomes" id="UP000184291">
    <property type="component" value="Unassembled WGS sequence"/>
</dbReference>
<name>A0A1M4RV28_9ACTO</name>
<organism evidence="3 4">
    <name type="scientific">Actinomyces glycerinitolerans</name>
    <dbReference type="NCBI Taxonomy" id="1892869"/>
    <lineage>
        <taxon>Bacteria</taxon>
        <taxon>Bacillati</taxon>
        <taxon>Actinomycetota</taxon>
        <taxon>Actinomycetes</taxon>
        <taxon>Actinomycetales</taxon>
        <taxon>Actinomycetaceae</taxon>
        <taxon>Actinomyces</taxon>
    </lineage>
</organism>
<evidence type="ECO:0000313" key="3">
    <source>
        <dbReference type="EMBL" id="SHE23844.1"/>
    </source>
</evidence>
<keyword evidence="2" id="KW-1133">Transmembrane helix</keyword>
<feature type="transmembrane region" description="Helical" evidence="2">
    <location>
        <begin position="44"/>
        <end position="62"/>
    </location>
</feature>
<dbReference type="STRING" id="1892869.ACGLYG10_0041"/>
<evidence type="ECO:0000256" key="1">
    <source>
        <dbReference type="SAM" id="MobiDB-lite"/>
    </source>
</evidence>
<reference evidence="4" key="1">
    <citation type="submission" date="2016-09" db="EMBL/GenBank/DDBJ databases">
        <authorList>
            <person name="Strepis N."/>
        </authorList>
    </citation>
    <scope>NUCLEOTIDE SEQUENCE [LARGE SCALE GENOMIC DNA]</scope>
</reference>